<protein>
    <submittedName>
        <fullName evidence="2">Uncharacterized protein</fullName>
    </submittedName>
</protein>
<feature type="signal peptide" evidence="1">
    <location>
        <begin position="1"/>
        <end position="18"/>
    </location>
</feature>
<evidence type="ECO:0000313" key="3">
    <source>
        <dbReference type="Proteomes" id="UP000191500"/>
    </source>
</evidence>
<gene>
    <name evidence="2" type="ORF">PENCOP_c003G05542</name>
</gene>
<organism evidence="2 3">
    <name type="scientific">Penicillium coprophilum</name>
    <dbReference type="NCBI Taxonomy" id="36646"/>
    <lineage>
        <taxon>Eukaryota</taxon>
        <taxon>Fungi</taxon>
        <taxon>Dikarya</taxon>
        <taxon>Ascomycota</taxon>
        <taxon>Pezizomycotina</taxon>
        <taxon>Eurotiomycetes</taxon>
        <taxon>Eurotiomycetidae</taxon>
        <taxon>Eurotiales</taxon>
        <taxon>Aspergillaceae</taxon>
        <taxon>Penicillium</taxon>
    </lineage>
</organism>
<sequence length="586" mass="62749">MRVLNLSVLVNLAISVNGLTVGRTIQARGPVPSSSPTGDAWRTMQCSQIQGDPATQWQEAGAKSAWDATIAAWKDQSNTHGFPQFLSNYTHGPQGMRCNDIVSDNRCSQPVECNDDTIPAGALILNGFAGIHQLHASVFQAIGLAQASVTNNVGTFASAFAPQPKDNGNMIKMIIDSAMMVVSLGTSLLYNVVLQAMENVIARAIAADMTGTILATSVSYYKTNMKGAIEGLGVQNTIDSFVGVTMTSWKNMETSYLDDIFAGTSDSGLEALYATINNGTIAAAMDRLDLAHTNTDVEKILYGQMISYAWSVSPDKARPFIWQSQDACDNETKTIPDSAGVFVPNTVSALINVCYKGKMHYLLNGHQKSGTGFAATALPGGTRDTLDGKQFGGITIEDIVISSIDGWSNNNQTNGYPRANIDSIVASFGGDIVPSVRTPGFFNLPVCINGGVASQNVVYNRGTGSPYFPCENPEGYTSTGTNIHVSRGCIVINDAKRCQTWGGAYNVADQNTANSTATIYAMFDGDNELDQVTPGCKIMATWPRDYGDLDFTDNCLKDRSGLYNQCCDTDTPNSDVVSNPYSHSPR</sequence>
<keyword evidence="3" id="KW-1185">Reference proteome</keyword>
<name>A0A1V6UYF5_9EURO</name>
<evidence type="ECO:0000256" key="1">
    <source>
        <dbReference type="SAM" id="SignalP"/>
    </source>
</evidence>
<dbReference type="Proteomes" id="UP000191500">
    <property type="component" value="Unassembled WGS sequence"/>
</dbReference>
<dbReference type="STRING" id="36646.A0A1V6UYF5"/>
<keyword evidence="1" id="KW-0732">Signal</keyword>
<comment type="caution">
    <text evidence="2">The sequence shown here is derived from an EMBL/GenBank/DDBJ whole genome shotgun (WGS) entry which is preliminary data.</text>
</comment>
<proteinExistence type="predicted"/>
<evidence type="ECO:0000313" key="2">
    <source>
        <dbReference type="EMBL" id="OQE43233.1"/>
    </source>
</evidence>
<feature type="chain" id="PRO_5013026051" evidence="1">
    <location>
        <begin position="19"/>
        <end position="586"/>
    </location>
</feature>
<dbReference type="EMBL" id="MDDG01000003">
    <property type="protein sequence ID" value="OQE43233.1"/>
    <property type="molecule type" value="Genomic_DNA"/>
</dbReference>
<accession>A0A1V6UYF5</accession>
<dbReference type="AlphaFoldDB" id="A0A1V6UYF5"/>
<reference evidence="3" key="1">
    <citation type="journal article" date="2017" name="Nat. Microbiol.">
        <title>Global analysis of biosynthetic gene clusters reveals vast potential of secondary metabolite production in Penicillium species.</title>
        <authorList>
            <person name="Nielsen J.C."/>
            <person name="Grijseels S."/>
            <person name="Prigent S."/>
            <person name="Ji B."/>
            <person name="Dainat J."/>
            <person name="Nielsen K.F."/>
            <person name="Frisvad J.C."/>
            <person name="Workman M."/>
            <person name="Nielsen J."/>
        </authorList>
    </citation>
    <scope>NUCLEOTIDE SEQUENCE [LARGE SCALE GENOMIC DNA]</scope>
    <source>
        <strain evidence="3">IBT 31321</strain>
    </source>
</reference>